<dbReference type="NCBIfam" id="NF000996">
    <property type="entry name" value="PRK00105.1"/>
    <property type="match status" value="1"/>
</dbReference>
<protein>
    <recommendedName>
        <fullName evidence="4 10">Nicotinate-nucleotide--dimethylbenzimidazole phosphoribosyltransferase</fullName>
        <shortName evidence="10">NN:DBI PRT</shortName>
        <ecNumber evidence="3 10">2.4.2.21</ecNumber>
    </recommendedName>
    <alternativeName>
        <fullName evidence="8 10">N(1)-alpha-phosphoribosyltransferase</fullName>
    </alternativeName>
</protein>
<dbReference type="Proteomes" id="UP000006034">
    <property type="component" value="Unassembled WGS sequence"/>
</dbReference>
<comment type="catalytic activity">
    <reaction evidence="9 10">
        <text>5,6-dimethylbenzimidazole + nicotinate beta-D-ribonucleotide = alpha-ribazole 5'-phosphate + nicotinate + H(+)</text>
        <dbReference type="Rhea" id="RHEA:11196"/>
        <dbReference type="ChEBI" id="CHEBI:15378"/>
        <dbReference type="ChEBI" id="CHEBI:15890"/>
        <dbReference type="ChEBI" id="CHEBI:32544"/>
        <dbReference type="ChEBI" id="CHEBI:57502"/>
        <dbReference type="ChEBI" id="CHEBI:57918"/>
        <dbReference type="EC" id="2.4.2.21"/>
    </reaction>
</comment>
<evidence type="ECO:0000256" key="9">
    <source>
        <dbReference type="ARBA" id="ARBA00047340"/>
    </source>
</evidence>
<dbReference type="Pfam" id="PF02277">
    <property type="entry name" value="DBI_PRT"/>
    <property type="match status" value="1"/>
</dbReference>
<evidence type="ECO:0000256" key="5">
    <source>
        <dbReference type="ARBA" id="ARBA00022573"/>
    </source>
</evidence>
<dbReference type="STRING" id="563192.HMPREF0179_00018"/>
<dbReference type="PANTHER" id="PTHR43463:SF1">
    <property type="entry name" value="NICOTINATE-NUCLEOTIDE--DIMETHYLBENZIMIDAZOLE PHOSPHORIBOSYLTRANSFERASE"/>
    <property type="match status" value="1"/>
</dbReference>
<sequence>MNTLTIPAFSAEAAEAAQRRLDNLAKVPRSLGRIEELAVRLAGITGKECPAFPEKSVVLFAADHDIALQGVSATGQEVTEMQVRNFVKGGGTINAFCRNAGARLSVVDVGVKNDLDDVEGLVRRKVMHAARDFSEGPAMTREEALACVQVGIDMAREEAARGVTLLAAGEMGIGNTSPSSAIAAVLTGASVDEVTGIGSGIPSERVRHKAGLIRRGIAINRPNPSDAVDVLAKVGGPELAAMSGLMLGGASLRIPVVVDGFIAGAAAAIAIGIRPGVRDMLIGSHSSVEPGHQILMDYLGIPTYFDFGLRLGEGTGAALLYPIIDAAVRILTEMNTLQGIGMK</sequence>
<gene>
    <name evidence="10" type="primary">cobT</name>
    <name evidence="11" type="ORF">HMPREF0179_00018</name>
</gene>
<dbReference type="Gene3D" id="1.10.1610.10">
    <property type="match status" value="1"/>
</dbReference>
<dbReference type="GeneID" id="78087177"/>
<evidence type="ECO:0000256" key="4">
    <source>
        <dbReference type="ARBA" id="ARBA00015486"/>
    </source>
</evidence>
<evidence type="ECO:0000256" key="3">
    <source>
        <dbReference type="ARBA" id="ARBA00011991"/>
    </source>
</evidence>
<dbReference type="eggNOG" id="COG2038">
    <property type="taxonomic scope" value="Bacteria"/>
</dbReference>
<evidence type="ECO:0000313" key="11">
    <source>
        <dbReference type="EMBL" id="EFV46164.1"/>
    </source>
</evidence>
<dbReference type="FunFam" id="3.40.50.10210:FF:000001">
    <property type="entry name" value="Nicotinate-nucleotide--dimethylbenzimidazole phosphoribosyltransferase"/>
    <property type="match status" value="1"/>
</dbReference>
<dbReference type="GO" id="GO:0008939">
    <property type="term" value="F:nicotinate-nucleotide-dimethylbenzimidazole phosphoribosyltransferase activity"/>
    <property type="evidence" value="ECO:0007669"/>
    <property type="project" value="UniProtKB-UniRule"/>
</dbReference>
<keyword evidence="7 10" id="KW-0808">Transferase</keyword>
<comment type="function">
    <text evidence="10">Catalyzes the synthesis of alpha-ribazole-5'-phosphate from nicotinate mononucleotide (NAMN) and 5,6-dimethylbenzimidazole (DMB).</text>
</comment>
<dbReference type="Gene3D" id="3.40.50.10210">
    <property type="match status" value="1"/>
</dbReference>
<dbReference type="HOGENOM" id="CLU_002982_0_0_7"/>
<evidence type="ECO:0000256" key="2">
    <source>
        <dbReference type="ARBA" id="ARBA00007110"/>
    </source>
</evidence>
<proteinExistence type="inferred from homology"/>
<accession>E5Y1F9</accession>
<dbReference type="RefSeq" id="WP_005023843.1">
    <property type="nucleotide sequence ID" value="NZ_KE150239.1"/>
</dbReference>
<dbReference type="HAMAP" id="MF_00230">
    <property type="entry name" value="CobT"/>
    <property type="match status" value="1"/>
</dbReference>
<dbReference type="AlphaFoldDB" id="E5Y1F9"/>
<comment type="similarity">
    <text evidence="2 10">Belongs to the CobT family.</text>
</comment>
<evidence type="ECO:0000256" key="10">
    <source>
        <dbReference type="HAMAP-Rule" id="MF_00230"/>
    </source>
</evidence>
<feature type="active site" description="Proton acceptor" evidence="10">
    <location>
        <position position="313"/>
    </location>
</feature>
<evidence type="ECO:0000256" key="7">
    <source>
        <dbReference type="ARBA" id="ARBA00022679"/>
    </source>
</evidence>
<keyword evidence="5 10" id="KW-0169">Cobalamin biosynthesis</keyword>
<dbReference type="InterPro" id="IPR017846">
    <property type="entry name" value="Nict_dMeBzImd_PRibTrfase_bact"/>
</dbReference>
<dbReference type="InterPro" id="IPR036087">
    <property type="entry name" value="Nict_dMeBzImd_PRibTrfase_sf"/>
</dbReference>
<keyword evidence="12" id="KW-1185">Reference proteome</keyword>
<name>E5Y1F9_BILW3</name>
<dbReference type="InterPro" id="IPR003200">
    <property type="entry name" value="Nict_dMeBzImd_PRibTrfase"/>
</dbReference>
<comment type="pathway">
    <text evidence="1 10">Nucleoside biosynthesis; alpha-ribazole biosynthesis; alpha-ribazole from 5,6-dimethylbenzimidazole: step 1/2.</text>
</comment>
<dbReference type="PANTHER" id="PTHR43463">
    <property type="entry name" value="NICOTINATE-NUCLEOTIDE--DIMETHYLBENZIMIDAZOLE PHOSPHORIBOSYLTRANSFERASE"/>
    <property type="match status" value="1"/>
</dbReference>
<dbReference type="NCBIfam" id="TIGR03160">
    <property type="entry name" value="cobT_DBIPRT"/>
    <property type="match status" value="1"/>
</dbReference>
<reference evidence="11 12" key="2">
    <citation type="submission" date="2013-04" db="EMBL/GenBank/DDBJ databases">
        <title>The Genome Sequence of Bilophila wadsworthia 3_1_6.</title>
        <authorList>
            <consortium name="The Broad Institute Genomics Platform"/>
            <person name="Earl A."/>
            <person name="Ward D."/>
            <person name="Feldgarden M."/>
            <person name="Gevers D."/>
            <person name="Sibley C."/>
            <person name="Strauss J."/>
            <person name="Allen-Vercoe E."/>
            <person name="Walker B."/>
            <person name="Young S."/>
            <person name="Zeng Q."/>
            <person name="Gargeya S."/>
            <person name="Fitzgerald M."/>
            <person name="Haas B."/>
            <person name="Abouelleil A."/>
            <person name="Allen A.W."/>
            <person name="Alvarado L."/>
            <person name="Arachchi H.M."/>
            <person name="Berlin A.M."/>
            <person name="Chapman S.B."/>
            <person name="Gainer-Dewar J."/>
            <person name="Goldberg J."/>
            <person name="Griggs A."/>
            <person name="Gujja S."/>
            <person name="Hansen M."/>
            <person name="Howarth C."/>
            <person name="Imamovic A."/>
            <person name="Ireland A."/>
            <person name="Larimer J."/>
            <person name="McCowan C."/>
            <person name="Murphy C."/>
            <person name="Pearson M."/>
            <person name="Poon T.W."/>
            <person name="Priest M."/>
            <person name="Roberts A."/>
            <person name="Saif S."/>
            <person name="Shea T."/>
            <person name="Sisk P."/>
            <person name="Sykes S."/>
            <person name="Wortman J."/>
            <person name="Nusbaum C."/>
            <person name="Birren B."/>
        </authorList>
    </citation>
    <scope>NUCLEOTIDE SEQUENCE [LARGE SCALE GENOMIC DNA]</scope>
    <source>
        <strain evidence="11 12">3_1_6</strain>
    </source>
</reference>
<dbReference type="OrthoDB" id="9781491at2"/>
<keyword evidence="6 10" id="KW-0328">Glycosyltransferase</keyword>
<dbReference type="InterPro" id="IPR023195">
    <property type="entry name" value="Nict_dMeBzImd_PRibTrfase_N"/>
</dbReference>
<evidence type="ECO:0000256" key="1">
    <source>
        <dbReference type="ARBA" id="ARBA00005049"/>
    </source>
</evidence>
<reference evidence="11 12" key="1">
    <citation type="submission" date="2010-10" db="EMBL/GenBank/DDBJ databases">
        <authorList>
            <consortium name="The Broad Institute Genome Sequencing Platform"/>
            <person name="Ward D."/>
            <person name="Earl A."/>
            <person name="Feldgarden M."/>
            <person name="Young S.K."/>
            <person name="Gargeya S."/>
            <person name="Zeng Q."/>
            <person name="Alvarado L."/>
            <person name="Berlin A."/>
            <person name="Bochicchio J."/>
            <person name="Chapman S.B."/>
            <person name="Chen Z."/>
            <person name="Freedman E."/>
            <person name="Gellesch M."/>
            <person name="Goldberg J."/>
            <person name="Griggs A."/>
            <person name="Gujja S."/>
            <person name="Heilman E."/>
            <person name="Heiman D."/>
            <person name="Howarth C."/>
            <person name="Mehta T."/>
            <person name="Neiman D."/>
            <person name="Pearson M."/>
            <person name="Roberts A."/>
            <person name="Saif S."/>
            <person name="Shea T."/>
            <person name="Shenoy N."/>
            <person name="Sisk P."/>
            <person name="Stolte C."/>
            <person name="Sykes S."/>
            <person name="White J."/>
            <person name="Yandava C."/>
            <person name="Allen-Vercoe E."/>
            <person name="Sibley C."/>
            <person name="Ambrose C.E."/>
            <person name="Strauss J."/>
            <person name="Daigneault M."/>
            <person name="Haas B."/>
            <person name="Nusbaum C."/>
            <person name="Birren B."/>
        </authorList>
    </citation>
    <scope>NUCLEOTIDE SEQUENCE [LARGE SCALE GENOMIC DNA]</scope>
    <source>
        <strain evidence="11 12">3_1_6</strain>
    </source>
</reference>
<comment type="caution">
    <text evidence="11">The sequence shown here is derived from an EMBL/GenBank/DDBJ whole genome shotgun (WGS) entry which is preliminary data.</text>
</comment>
<dbReference type="CDD" id="cd02439">
    <property type="entry name" value="DMB-PRT_CobT"/>
    <property type="match status" value="1"/>
</dbReference>
<organism evidence="11 12">
    <name type="scientific">Bilophila wadsworthia (strain 3_1_6)</name>
    <dbReference type="NCBI Taxonomy" id="563192"/>
    <lineage>
        <taxon>Bacteria</taxon>
        <taxon>Pseudomonadati</taxon>
        <taxon>Thermodesulfobacteriota</taxon>
        <taxon>Desulfovibrionia</taxon>
        <taxon>Desulfovibrionales</taxon>
        <taxon>Desulfovibrionaceae</taxon>
        <taxon>Bilophila</taxon>
    </lineage>
</organism>
<evidence type="ECO:0000313" key="12">
    <source>
        <dbReference type="Proteomes" id="UP000006034"/>
    </source>
</evidence>
<dbReference type="SUPFAM" id="SSF52733">
    <property type="entry name" value="Nicotinate mononucleotide:5,6-dimethylbenzimidazole phosphoribosyltransferase (CobT)"/>
    <property type="match status" value="1"/>
</dbReference>
<dbReference type="EMBL" id="ADCP02000002">
    <property type="protein sequence ID" value="EFV46164.1"/>
    <property type="molecule type" value="Genomic_DNA"/>
</dbReference>
<evidence type="ECO:0000256" key="6">
    <source>
        <dbReference type="ARBA" id="ARBA00022676"/>
    </source>
</evidence>
<evidence type="ECO:0000256" key="8">
    <source>
        <dbReference type="ARBA" id="ARBA00030686"/>
    </source>
</evidence>
<dbReference type="EC" id="2.4.2.21" evidence="3 10"/>
<dbReference type="GO" id="GO:0009236">
    <property type="term" value="P:cobalamin biosynthetic process"/>
    <property type="evidence" value="ECO:0007669"/>
    <property type="project" value="UniProtKB-UniRule"/>
</dbReference>
<dbReference type="UniPathway" id="UPA00061">
    <property type="reaction ID" value="UER00516"/>
</dbReference>